<evidence type="ECO:0000313" key="5">
    <source>
        <dbReference type="EMBL" id="SPC34627.1"/>
    </source>
</evidence>
<dbReference type="RefSeq" id="WP_103286755.1">
    <property type="nucleotide sequence ID" value="NZ_LT981265.1"/>
</dbReference>
<name>A0A2K5ASM4_9ARCH</name>
<evidence type="ECO:0000256" key="3">
    <source>
        <dbReference type="ARBA" id="ARBA00023239"/>
    </source>
</evidence>
<comment type="catalytic activity">
    <reaction evidence="1 4">
        <text>(4aS,6R)-4a-hydroxy-L-erythro-5,6,7,8-tetrahydrobiopterin = (6R)-L-erythro-6,7-dihydrobiopterin + H2O</text>
        <dbReference type="Rhea" id="RHEA:11920"/>
        <dbReference type="ChEBI" id="CHEBI:15377"/>
        <dbReference type="ChEBI" id="CHEBI:15642"/>
        <dbReference type="ChEBI" id="CHEBI:43120"/>
        <dbReference type="EC" id="4.2.1.96"/>
    </reaction>
</comment>
<dbReference type="InterPro" id="IPR001533">
    <property type="entry name" value="Pterin_deHydtase"/>
</dbReference>
<dbReference type="Pfam" id="PF01329">
    <property type="entry name" value="Pterin_4a"/>
    <property type="match status" value="1"/>
</dbReference>
<gene>
    <name evidence="5" type="ORF">NCAV_1461</name>
</gene>
<dbReference type="KEGG" id="ncv:NCAV_1461"/>
<dbReference type="EMBL" id="LT981265">
    <property type="protein sequence ID" value="SPC34627.1"/>
    <property type="molecule type" value="Genomic_DNA"/>
</dbReference>
<evidence type="ECO:0000313" key="6">
    <source>
        <dbReference type="Proteomes" id="UP000236248"/>
    </source>
</evidence>
<keyword evidence="6" id="KW-1185">Reference proteome</keyword>
<dbReference type="SUPFAM" id="SSF55248">
    <property type="entry name" value="PCD-like"/>
    <property type="match status" value="1"/>
</dbReference>
<dbReference type="AlphaFoldDB" id="A0A2K5ASM4"/>
<dbReference type="EC" id="4.2.1.96" evidence="4"/>
<dbReference type="HAMAP" id="MF_00434">
    <property type="entry name" value="Pterin_4_alpha"/>
    <property type="match status" value="1"/>
</dbReference>
<keyword evidence="3 4" id="KW-0456">Lyase</keyword>
<comment type="similarity">
    <text evidence="2 4">Belongs to the pterin-4-alpha-carbinolamine dehydratase family.</text>
</comment>
<dbReference type="Gene3D" id="3.30.1360.20">
    <property type="entry name" value="Transcriptional coactivator/pterin dehydratase"/>
    <property type="match status" value="1"/>
</dbReference>
<reference evidence="6" key="1">
    <citation type="submission" date="2018-01" db="EMBL/GenBank/DDBJ databases">
        <authorList>
            <person name="Kerou L M."/>
        </authorList>
    </citation>
    <scope>NUCLEOTIDE SEQUENCE [LARGE SCALE GENOMIC DNA]</scope>
    <source>
        <strain evidence="6">SCU2</strain>
    </source>
</reference>
<evidence type="ECO:0000256" key="4">
    <source>
        <dbReference type="HAMAP-Rule" id="MF_00434"/>
    </source>
</evidence>
<organism evidence="5 6">
    <name type="scientific">Candidatus Nitrosocaldus cavascurensis</name>
    <dbReference type="NCBI Taxonomy" id="2058097"/>
    <lineage>
        <taxon>Archaea</taxon>
        <taxon>Nitrososphaerota</taxon>
        <taxon>Nitrososphaeria</taxon>
        <taxon>Candidatus Nitrosocaldales</taxon>
        <taxon>Candidatus Nitrosocaldaceae</taxon>
        <taxon>Candidatus Nitrosocaldus</taxon>
    </lineage>
</organism>
<dbReference type="NCBIfam" id="NF002017">
    <property type="entry name" value="PRK00823.1-2"/>
    <property type="match status" value="1"/>
</dbReference>
<dbReference type="PANTHER" id="PTHR12599">
    <property type="entry name" value="PTERIN-4-ALPHA-CARBINOLAMINE DEHYDRATASE"/>
    <property type="match status" value="1"/>
</dbReference>
<dbReference type="PANTHER" id="PTHR12599:SF0">
    <property type="entry name" value="PTERIN-4-ALPHA-CARBINOLAMINE DEHYDRATASE"/>
    <property type="match status" value="1"/>
</dbReference>
<dbReference type="CDD" id="cd00914">
    <property type="entry name" value="PCD_DCoH_subfamily_b"/>
    <property type="match status" value="1"/>
</dbReference>
<accession>A0A2K5ASM4</accession>
<evidence type="ECO:0000256" key="1">
    <source>
        <dbReference type="ARBA" id="ARBA00001554"/>
    </source>
</evidence>
<sequence>MEEDYIRLTEEQISTNLARLKGWRLENGKLTRTFIFKDFSEAFGFMTRVALESEKLNHHPEWFNVYNRVRIDLITHDVNGISNYDFKLAERINRIHGDEG</sequence>
<proteinExistence type="inferred from homology"/>
<dbReference type="Proteomes" id="UP000236248">
    <property type="component" value="Chromosome NCAV"/>
</dbReference>
<evidence type="ECO:0000256" key="2">
    <source>
        <dbReference type="ARBA" id="ARBA00006472"/>
    </source>
</evidence>
<protein>
    <recommendedName>
        <fullName evidence="4">Putative pterin-4-alpha-carbinolamine dehydratase</fullName>
        <shortName evidence="4">PHS</shortName>
        <ecNumber evidence="4">4.2.1.96</ecNumber>
    </recommendedName>
    <alternativeName>
        <fullName evidence="4">4-alpha-hydroxy-tetrahydropterin dehydratase</fullName>
    </alternativeName>
    <alternativeName>
        <fullName evidence="4">Pterin carbinolamine dehydratase</fullName>
        <shortName evidence="4">PCD</shortName>
    </alternativeName>
</protein>
<dbReference type="InterPro" id="IPR036428">
    <property type="entry name" value="PCD_sf"/>
</dbReference>
<dbReference type="GeneID" id="41595452"/>
<dbReference type="NCBIfam" id="NF002018">
    <property type="entry name" value="PRK00823.1-3"/>
    <property type="match status" value="1"/>
</dbReference>
<dbReference type="GO" id="GO:0006729">
    <property type="term" value="P:tetrahydrobiopterin biosynthetic process"/>
    <property type="evidence" value="ECO:0007669"/>
    <property type="project" value="InterPro"/>
</dbReference>
<dbReference type="GO" id="GO:0008124">
    <property type="term" value="F:4-alpha-hydroxytetrahydrobiopterin dehydratase activity"/>
    <property type="evidence" value="ECO:0007669"/>
    <property type="project" value="UniProtKB-UniRule"/>
</dbReference>